<feature type="domain" description="Helicase ATP-binding" evidence="4">
    <location>
        <begin position="129"/>
        <end position="281"/>
    </location>
</feature>
<comment type="caution">
    <text evidence="6">The sequence shown here is derived from an EMBL/GenBank/DDBJ whole genome shotgun (WGS) entry which is preliminary data.</text>
</comment>
<dbReference type="SMART" id="SM00487">
    <property type="entry name" value="DEXDc"/>
    <property type="match status" value="1"/>
</dbReference>
<dbReference type="PANTHER" id="PTHR30580">
    <property type="entry name" value="PRIMOSOMAL PROTEIN N"/>
    <property type="match status" value="1"/>
</dbReference>
<feature type="domain" description="Helicase C-terminal" evidence="5">
    <location>
        <begin position="309"/>
        <end position="455"/>
    </location>
</feature>
<dbReference type="SUPFAM" id="SSF52540">
    <property type="entry name" value="P-loop containing nucleoside triphosphate hydrolases"/>
    <property type="match status" value="1"/>
</dbReference>
<dbReference type="InterPro" id="IPR006935">
    <property type="entry name" value="Helicase/UvrB_N"/>
</dbReference>
<organism evidence="6 7">
    <name type="scientific">Halobacillus campisalis</name>
    <dbReference type="NCBI Taxonomy" id="435909"/>
    <lineage>
        <taxon>Bacteria</taxon>
        <taxon>Bacillati</taxon>
        <taxon>Bacillota</taxon>
        <taxon>Bacilli</taxon>
        <taxon>Bacillales</taxon>
        <taxon>Bacillaceae</taxon>
        <taxon>Halobacillus</taxon>
    </lineage>
</organism>
<dbReference type="PANTHER" id="PTHR30580:SF1">
    <property type="entry name" value="COMF OPERON PROTEIN 1"/>
    <property type="match status" value="1"/>
</dbReference>
<dbReference type="RefSeq" id="WP_289215812.1">
    <property type="nucleotide sequence ID" value="NZ_JAPVRC010000004.1"/>
</dbReference>
<gene>
    <name evidence="6" type="ORF">ACFQMN_13400</name>
</gene>
<keyword evidence="6" id="KW-0378">Hydrolase</keyword>
<evidence type="ECO:0000313" key="6">
    <source>
        <dbReference type="EMBL" id="MFC7321878.1"/>
    </source>
</evidence>
<keyword evidence="6" id="KW-0347">Helicase</keyword>
<keyword evidence="3" id="KW-0238">DNA-binding</keyword>
<evidence type="ECO:0000313" key="7">
    <source>
        <dbReference type="Proteomes" id="UP001596494"/>
    </source>
</evidence>
<dbReference type="Gene3D" id="3.40.50.300">
    <property type="entry name" value="P-loop containing nucleotide triphosphate hydrolases"/>
    <property type="match status" value="2"/>
</dbReference>
<evidence type="ECO:0000259" key="5">
    <source>
        <dbReference type="PROSITE" id="PS51194"/>
    </source>
</evidence>
<dbReference type="InterPro" id="IPR027417">
    <property type="entry name" value="P-loop_NTPase"/>
</dbReference>
<evidence type="ECO:0000256" key="1">
    <source>
        <dbReference type="ARBA" id="ARBA00022741"/>
    </source>
</evidence>
<accession>A0ABW2K6U5</accession>
<dbReference type="PROSITE" id="PS51194">
    <property type="entry name" value="HELICASE_CTER"/>
    <property type="match status" value="1"/>
</dbReference>
<keyword evidence="1" id="KW-0547">Nucleotide-binding</keyword>
<keyword evidence="7" id="KW-1185">Reference proteome</keyword>
<evidence type="ECO:0000256" key="2">
    <source>
        <dbReference type="ARBA" id="ARBA00022840"/>
    </source>
</evidence>
<dbReference type="InterPro" id="IPR014001">
    <property type="entry name" value="Helicase_ATP-bd"/>
</dbReference>
<proteinExistence type="predicted"/>
<dbReference type="EMBL" id="JBHTBY010000011">
    <property type="protein sequence ID" value="MFC7321878.1"/>
    <property type="molecule type" value="Genomic_DNA"/>
</dbReference>
<dbReference type="GO" id="GO:0004386">
    <property type="term" value="F:helicase activity"/>
    <property type="evidence" value="ECO:0007669"/>
    <property type="project" value="UniProtKB-KW"/>
</dbReference>
<name>A0ABW2K6U5_9BACI</name>
<dbReference type="PROSITE" id="PS51192">
    <property type="entry name" value="HELICASE_ATP_BIND_1"/>
    <property type="match status" value="1"/>
</dbReference>
<protein>
    <submittedName>
        <fullName evidence="6">DEAD/DEAH box helicase</fullName>
    </submittedName>
</protein>
<dbReference type="SMART" id="SM00490">
    <property type="entry name" value="HELICc"/>
    <property type="match status" value="1"/>
</dbReference>
<dbReference type="InterPro" id="IPR001650">
    <property type="entry name" value="Helicase_C-like"/>
</dbReference>
<dbReference type="Pfam" id="PF00271">
    <property type="entry name" value="Helicase_C"/>
    <property type="match status" value="1"/>
</dbReference>
<keyword evidence="2" id="KW-0067">ATP-binding</keyword>
<dbReference type="Proteomes" id="UP001596494">
    <property type="component" value="Unassembled WGS sequence"/>
</dbReference>
<evidence type="ECO:0000259" key="4">
    <source>
        <dbReference type="PROSITE" id="PS51192"/>
    </source>
</evidence>
<sequence length="455" mass="50990">MLQEKISFSPEQIAGKLLTMQEFPFSPEDVNELVRQSILNKTPSIVTSNGKSVCQRCGNDRSYLFAVFPHSTCKNNTCLYCRNCIMMGRITQCEPLYEGAAVVWPQHADPCRWGGQLTVSQEAAAQRIVSAIEQKSELLVWAVCGAGKTEMLFPGITTALQKGLRIVLATPRTDVVRELLPRFQQAFPQVPIQALYGDSEEKQGDAQLLISTTHQLYRYSRAFDVVIIDEIDAFPYHNDDSLQFAAARAAKTDAARIYLTATPRKKEKSKIRKRKLPAAFIPQRFHGHPLPVPKLKLTPTLKRQLSKGRLPQSLIKTIEIQQKGSRQLLLFVSTITYAGAVKAFLENDFNVDSVHAEDPDRGEKVQRFRDRTIDILVTTTILERGVTFPSVDVFVIDAGHHVFDEAALVQIAGRAGRSPEDPDGDVIFYHFGKTNAMLDAQEAIIHMNKKARKEL</sequence>
<reference evidence="7" key="1">
    <citation type="journal article" date="2019" name="Int. J. Syst. Evol. Microbiol.">
        <title>The Global Catalogue of Microorganisms (GCM) 10K type strain sequencing project: providing services to taxonomists for standard genome sequencing and annotation.</title>
        <authorList>
            <consortium name="The Broad Institute Genomics Platform"/>
            <consortium name="The Broad Institute Genome Sequencing Center for Infectious Disease"/>
            <person name="Wu L."/>
            <person name="Ma J."/>
        </authorList>
    </citation>
    <scope>NUCLEOTIDE SEQUENCE [LARGE SCALE GENOMIC DNA]</scope>
    <source>
        <strain evidence="7">CCUG 73951</strain>
    </source>
</reference>
<dbReference type="Pfam" id="PF04851">
    <property type="entry name" value="ResIII"/>
    <property type="match status" value="1"/>
</dbReference>
<evidence type="ECO:0000256" key="3">
    <source>
        <dbReference type="ARBA" id="ARBA00023125"/>
    </source>
</evidence>